<keyword evidence="4 10" id="KW-1133">Transmembrane helix</keyword>
<evidence type="ECO:0000256" key="4">
    <source>
        <dbReference type="ARBA" id="ARBA00022989"/>
    </source>
</evidence>
<dbReference type="PROSITE" id="PS00237">
    <property type="entry name" value="G_PROTEIN_RECEP_F1_1"/>
    <property type="match status" value="1"/>
</dbReference>
<dbReference type="SUPFAM" id="SSF81321">
    <property type="entry name" value="Family A G protein-coupled receptor-like"/>
    <property type="match status" value="1"/>
</dbReference>
<evidence type="ECO:0000256" key="6">
    <source>
        <dbReference type="ARBA" id="ARBA00023136"/>
    </source>
</evidence>
<dbReference type="OrthoDB" id="5981855at2759"/>
<evidence type="ECO:0000256" key="9">
    <source>
        <dbReference type="RuleBase" id="RU000688"/>
    </source>
</evidence>
<dbReference type="STRING" id="10195.A0A3M7QMF5"/>
<sequence>MKHLVPRMTLLFFVFLFSNSVAASGINTSDLDIPIFDYIDDADLVSTNNPLFIFMSIVYTISTLSAIITNLIVILVYLLGHRAKTELSIFLINLAIADFLMSTVCMPFTFAQALLKRWIFGQIMCPIVLFKQVLTVSLSIYTMVAIGIDRYYAIKCPLKNRVTHNKGKFSILIVWIISISLASVQLFVARTQEFETYFPYNMTNKSANHVKKYTCNEVWDSIKKQQTYTLFNFFAVYLIPVFILGYTYTCIACIIKQTTHPGNADAHRDMNYNKSKNKLVKMLILLVCVFSMCWFPLHAFTLIKDFTTWLDTSQSAIWYYYSAHWLAMANCTINPIIYGYSNKNFRSDAFSLIMCFRCFSRREWIRQESSKTSSLLFRRFPKNGKMGYYSNNLNIGVGVNTSFLARQQQKQATNERSYNKG</sequence>
<keyword evidence="11" id="KW-0732">Signal</keyword>
<feature type="transmembrane region" description="Helical" evidence="10">
    <location>
        <begin position="234"/>
        <end position="258"/>
    </location>
</feature>
<dbReference type="Proteomes" id="UP000276133">
    <property type="component" value="Unassembled WGS sequence"/>
</dbReference>
<keyword evidence="7 9" id="KW-0675">Receptor</keyword>
<evidence type="ECO:0000256" key="10">
    <source>
        <dbReference type="SAM" id="Phobius"/>
    </source>
</evidence>
<dbReference type="Pfam" id="PF00001">
    <property type="entry name" value="7tm_1"/>
    <property type="match status" value="1"/>
</dbReference>
<evidence type="ECO:0000313" key="14">
    <source>
        <dbReference type="Proteomes" id="UP000276133"/>
    </source>
</evidence>
<keyword evidence="6 10" id="KW-0472">Membrane</keyword>
<evidence type="ECO:0000256" key="8">
    <source>
        <dbReference type="ARBA" id="ARBA00023224"/>
    </source>
</evidence>
<feature type="transmembrane region" description="Helical" evidence="10">
    <location>
        <begin position="127"/>
        <end position="148"/>
    </location>
</feature>
<feature type="chain" id="PRO_5018309756" evidence="11">
    <location>
        <begin position="24"/>
        <end position="421"/>
    </location>
</feature>
<organism evidence="13 14">
    <name type="scientific">Brachionus plicatilis</name>
    <name type="common">Marine rotifer</name>
    <name type="synonym">Brachionus muelleri</name>
    <dbReference type="NCBI Taxonomy" id="10195"/>
    <lineage>
        <taxon>Eukaryota</taxon>
        <taxon>Metazoa</taxon>
        <taxon>Spiralia</taxon>
        <taxon>Gnathifera</taxon>
        <taxon>Rotifera</taxon>
        <taxon>Eurotatoria</taxon>
        <taxon>Monogononta</taxon>
        <taxon>Pseudotrocha</taxon>
        <taxon>Ploima</taxon>
        <taxon>Brachionidae</taxon>
        <taxon>Brachionus</taxon>
    </lineage>
</organism>
<feature type="transmembrane region" description="Helical" evidence="10">
    <location>
        <begin position="317"/>
        <end position="337"/>
    </location>
</feature>
<feature type="domain" description="G-protein coupled receptors family 1 profile" evidence="12">
    <location>
        <begin position="69"/>
        <end position="338"/>
    </location>
</feature>
<comment type="subcellular location">
    <subcellularLocation>
        <location evidence="1">Membrane</location>
        <topology evidence="1">Multi-pass membrane protein</topology>
    </subcellularLocation>
</comment>
<evidence type="ECO:0000256" key="3">
    <source>
        <dbReference type="ARBA" id="ARBA00022692"/>
    </source>
</evidence>
<keyword evidence="8 9" id="KW-0807">Transducer</keyword>
<evidence type="ECO:0000256" key="2">
    <source>
        <dbReference type="ARBA" id="ARBA00010663"/>
    </source>
</evidence>
<dbReference type="PANTHER" id="PTHR45695">
    <property type="entry name" value="LEUCOKININ RECEPTOR-RELATED"/>
    <property type="match status" value="1"/>
</dbReference>
<keyword evidence="5 9" id="KW-0297">G-protein coupled receptor</keyword>
<protein>
    <submittedName>
        <fullName evidence="13">Substance-P receptor-like</fullName>
    </submittedName>
</protein>
<feature type="signal peptide" evidence="11">
    <location>
        <begin position="1"/>
        <end position="23"/>
    </location>
</feature>
<dbReference type="PRINTS" id="PR01012">
    <property type="entry name" value="NRPEPTIDEYR"/>
</dbReference>
<gene>
    <name evidence="13" type="ORF">BpHYR1_046101</name>
</gene>
<dbReference type="InterPro" id="IPR000611">
    <property type="entry name" value="NPY_rcpt"/>
</dbReference>
<dbReference type="AlphaFoldDB" id="A0A3M7QMF5"/>
<dbReference type="InterPro" id="IPR000276">
    <property type="entry name" value="GPCR_Rhodpsn"/>
</dbReference>
<evidence type="ECO:0000256" key="1">
    <source>
        <dbReference type="ARBA" id="ARBA00004141"/>
    </source>
</evidence>
<feature type="transmembrane region" description="Helical" evidence="10">
    <location>
        <begin position="169"/>
        <end position="188"/>
    </location>
</feature>
<evidence type="ECO:0000256" key="7">
    <source>
        <dbReference type="ARBA" id="ARBA00023170"/>
    </source>
</evidence>
<accession>A0A3M7QMF5</accession>
<dbReference type="InterPro" id="IPR017452">
    <property type="entry name" value="GPCR_Rhodpsn_7TM"/>
</dbReference>
<proteinExistence type="inferred from homology"/>
<feature type="transmembrane region" description="Helical" evidence="10">
    <location>
        <begin position="51"/>
        <end position="78"/>
    </location>
</feature>
<dbReference type="Gene3D" id="1.20.1070.10">
    <property type="entry name" value="Rhodopsin 7-helix transmembrane proteins"/>
    <property type="match status" value="1"/>
</dbReference>
<feature type="transmembrane region" description="Helical" evidence="10">
    <location>
        <begin position="90"/>
        <end position="115"/>
    </location>
</feature>
<dbReference type="PANTHER" id="PTHR45695:SF9">
    <property type="entry name" value="LEUCOKININ RECEPTOR"/>
    <property type="match status" value="1"/>
</dbReference>
<keyword evidence="14" id="KW-1185">Reference proteome</keyword>
<comment type="caution">
    <text evidence="13">The sequence shown here is derived from an EMBL/GenBank/DDBJ whole genome shotgun (WGS) entry which is preliminary data.</text>
</comment>
<dbReference type="PRINTS" id="PR00237">
    <property type="entry name" value="GPCRRHODOPSN"/>
</dbReference>
<evidence type="ECO:0000256" key="5">
    <source>
        <dbReference type="ARBA" id="ARBA00023040"/>
    </source>
</evidence>
<name>A0A3M7QMF5_BRAPC</name>
<evidence type="ECO:0000259" key="12">
    <source>
        <dbReference type="PROSITE" id="PS50262"/>
    </source>
</evidence>
<comment type="similarity">
    <text evidence="2 9">Belongs to the G-protein coupled receptor 1 family.</text>
</comment>
<evidence type="ECO:0000313" key="13">
    <source>
        <dbReference type="EMBL" id="RNA12502.1"/>
    </source>
</evidence>
<reference evidence="13 14" key="1">
    <citation type="journal article" date="2018" name="Sci. Rep.">
        <title>Genomic signatures of local adaptation to the degree of environmental predictability in rotifers.</title>
        <authorList>
            <person name="Franch-Gras L."/>
            <person name="Hahn C."/>
            <person name="Garcia-Roger E.M."/>
            <person name="Carmona M.J."/>
            <person name="Serra M."/>
            <person name="Gomez A."/>
        </authorList>
    </citation>
    <scope>NUCLEOTIDE SEQUENCE [LARGE SCALE GENOMIC DNA]</scope>
    <source>
        <strain evidence="13">HYR1</strain>
    </source>
</reference>
<dbReference type="EMBL" id="REGN01005671">
    <property type="protein sequence ID" value="RNA12502.1"/>
    <property type="molecule type" value="Genomic_DNA"/>
</dbReference>
<dbReference type="GO" id="GO:0004983">
    <property type="term" value="F:neuropeptide Y receptor activity"/>
    <property type="evidence" value="ECO:0007669"/>
    <property type="project" value="InterPro"/>
</dbReference>
<evidence type="ECO:0000256" key="11">
    <source>
        <dbReference type="SAM" id="SignalP"/>
    </source>
</evidence>
<feature type="transmembrane region" description="Helical" evidence="10">
    <location>
        <begin position="279"/>
        <end position="297"/>
    </location>
</feature>
<dbReference type="GO" id="GO:0005886">
    <property type="term" value="C:plasma membrane"/>
    <property type="evidence" value="ECO:0007669"/>
    <property type="project" value="TreeGrafter"/>
</dbReference>
<keyword evidence="3 9" id="KW-0812">Transmembrane</keyword>
<dbReference type="PROSITE" id="PS50262">
    <property type="entry name" value="G_PROTEIN_RECEP_F1_2"/>
    <property type="match status" value="1"/>
</dbReference>